<accession>A0A0T7AN36</accession>
<dbReference type="RefSeq" id="WP_096406662.1">
    <property type="nucleotide sequence ID" value="NZ_AP014597.1"/>
</dbReference>
<dbReference type="SUPFAM" id="SSF47729">
    <property type="entry name" value="IHF-like DNA-binding proteins"/>
    <property type="match status" value="1"/>
</dbReference>
<dbReference type="AlphaFoldDB" id="A0A0T7AN36"/>
<proteinExistence type="predicted"/>
<name>A0A0T7AN36_PREIN</name>
<protein>
    <recommendedName>
        <fullName evidence="2">HU domain-containing protein</fullName>
    </recommendedName>
</protein>
<organism evidence="3 4">
    <name type="scientific">Prevotella intermedia</name>
    <dbReference type="NCBI Taxonomy" id="28131"/>
    <lineage>
        <taxon>Bacteria</taxon>
        <taxon>Pseudomonadati</taxon>
        <taxon>Bacteroidota</taxon>
        <taxon>Bacteroidia</taxon>
        <taxon>Bacteroidales</taxon>
        <taxon>Prevotellaceae</taxon>
        <taxon>Prevotella</taxon>
    </lineage>
</organism>
<dbReference type="Proteomes" id="UP000217431">
    <property type="component" value="Chromosome I"/>
</dbReference>
<evidence type="ECO:0000256" key="1">
    <source>
        <dbReference type="ARBA" id="ARBA00023125"/>
    </source>
</evidence>
<gene>
    <name evidence="3" type="ORF">PIOMA14_I_1880</name>
</gene>
<sequence>MAISIRLQQSKFKEANRGGKWHARVVSSGETSTADLAAAIQASTSFTRGEVTGIIMALVDEISYNLSLGNTVVLDGLGRFHLTVESDPVENKEDFDIKKNVKGVKCKFLPASRRDPKTRKSTQDFASGVQVVWADPEDEED</sequence>
<reference evidence="3 4" key="1">
    <citation type="journal article" date="2016" name="DNA Res.">
        <title>The complete genome sequencing of Prevotella intermedia strain OMA14 and a subsequent fine-scale, intra-species genomic comparison reveal an unusual amplification of conjugative and mobile transposons and identify a novel Prevotella-lineage-specific repeat.</title>
        <authorList>
            <person name="Naito M."/>
            <person name="Ogura Y."/>
            <person name="Itoh T."/>
            <person name="Shoji M."/>
            <person name="Okamoto M."/>
            <person name="Hayashi T."/>
            <person name="Nakayama K."/>
        </authorList>
    </citation>
    <scope>NUCLEOTIDE SEQUENCE [LARGE SCALE GENOMIC DNA]</scope>
    <source>
        <strain evidence="3 4">OMA14</strain>
    </source>
</reference>
<keyword evidence="1" id="KW-0238">DNA-binding</keyword>
<dbReference type="InterPro" id="IPR041607">
    <property type="entry name" value="HU-HIG"/>
</dbReference>
<dbReference type="GO" id="GO:0003677">
    <property type="term" value="F:DNA binding"/>
    <property type="evidence" value="ECO:0007669"/>
    <property type="project" value="UniProtKB-KW"/>
</dbReference>
<feature type="domain" description="HU" evidence="2">
    <location>
        <begin position="1"/>
        <end position="113"/>
    </location>
</feature>
<evidence type="ECO:0000259" key="2">
    <source>
        <dbReference type="Pfam" id="PF18291"/>
    </source>
</evidence>
<evidence type="ECO:0000313" key="3">
    <source>
        <dbReference type="EMBL" id="BAU18388.1"/>
    </source>
</evidence>
<dbReference type="InterPro" id="IPR010992">
    <property type="entry name" value="IHF-like_DNA-bd_dom_sf"/>
</dbReference>
<evidence type="ECO:0000313" key="4">
    <source>
        <dbReference type="Proteomes" id="UP000217431"/>
    </source>
</evidence>
<dbReference type="Gene3D" id="4.10.520.10">
    <property type="entry name" value="IHF-like DNA-binding proteins"/>
    <property type="match status" value="1"/>
</dbReference>
<dbReference type="Pfam" id="PF18291">
    <property type="entry name" value="HU-HIG"/>
    <property type="match status" value="1"/>
</dbReference>
<dbReference type="EMBL" id="AP014597">
    <property type="protein sequence ID" value="BAU18388.1"/>
    <property type="molecule type" value="Genomic_DNA"/>
</dbReference>